<dbReference type="OrthoDB" id="1747431at2759"/>
<dbReference type="PROSITE" id="PS50966">
    <property type="entry name" value="ZF_SWIM"/>
    <property type="match status" value="1"/>
</dbReference>
<dbReference type="GO" id="GO:0008270">
    <property type="term" value="F:zinc ion binding"/>
    <property type="evidence" value="ECO:0007669"/>
    <property type="project" value="UniProtKB-KW"/>
</dbReference>
<dbReference type="PaxDb" id="4097-A0A1S3YYK6"/>
<keyword evidence="1" id="KW-0479">Metal-binding</keyword>
<dbReference type="KEGG" id="nta:107781260"/>
<evidence type="ECO:0000313" key="2">
    <source>
        <dbReference type="Proteomes" id="UP000790787"/>
    </source>
</evidence>
<keyword evidence="1" id="KW-0863">Zinc-finger</keyword>
<dbReference type="AlphaFoldDB" id="A0A1S3YYK6"/>
<keyword evidence="1" id="KW-0862">Zinc</keyword>
<proteinExistence type="predicted"/>
<organism evidence="2 3">
    <name type="scientific">Nicotiana tabacum</name>
    <name type="common">Common tobacco</name>
    <dbReference type="NCBI Taxonomy" id="4097"/>
    <lineage>
        <taxon>Eukaryota</taxon>
        <taxon>Viridiplantae</taxon>
        <taxon>Streptophyta</taxon>
        <taxon>Embryophyta</taxon>
        <taxon>Tracheophyta</taxon>
        <taxon>Spermatophyta</taxon>
        <taxon>Magnoliopsida</taxon>
        <taxon>eudicotyledons</taxon>
        <taxon>Gunneridae</taxon>
        <taxon>Pentapetalae</taxon>
        <taxon>asterids</taxon>
        <taxon>lamiids</taxon>
        <taxon>Solanales</taxon>
        <taxon>Solanaceae</taxon>
        <taxon>Nicotianoideae</taxon>
        <taxon>Nicotianeae</taxon>
        <taxon>Nicotiana</taxon>
    </lineage>
</organism>
<keyword evidence="2" id="KW-1185">Reference proteome</keyword>
<dbReference type="STRING" id="4097.A0A1S3YYK6"/>
<evidence type="ECO:0000313" key="3">
    <source>
        <dbReference type="RefSeq" id="XP_016457426.2"/>
    </source>
</evidence>
<reference evidence="3" key="2">
    <citation type="submission" date="2025-08" db="UniProtKB">
        <authorList>
            <consortium name="RefSeq"/>
        </authorList>
    </citation>
    <scope>IDENTIFICATION</scope>
    <source>
        <tissue evidence="3">Leaf</tissue>
    </source>
</reference>
<protein>
    <submittedName>
        <fullName evidence="3">Uncharacterized protein LOC107781260</fullName>
    </submittedName>
</protein>
<name>A0A1S3YYK6_TOBAC</name>
<dbReference type="Proteomes" id="UP000790787">
    <property type="component" value="Chromosome 18"/>
</dbReference>
<reference evidence="2" key="1">
    <citation type="journal article" date="2014" name="Nat. Commun.">
        <title>The tobacco genome sequence and its comparison with those of tomato and potato.</title>
        <authorList>
            <person name="Sierro N."/>
            <person name="Battey J.N."/>
            <person name="Ouadi S."/>
            <person name="Bakaher N."/>
            <person name="Bovet L."/>
            <person name="Willig A."/>
            <person name="Goepfert S."/>
            <person name="Peitsch M.C."/>
            <person name="Ivanov N.V."/>
        </authorList>
    </citation>
    <scope>NUCLEOTIDE SEQUENCE [LARGE SCALE GENOMIC DNA]</scope>
</reference>
<dbReference type="InterPro" id="IPR007527">
    <property type="entry name" value="Znf_SWIM"/>
</dbReference>
<dbReference type="GeneID" id="107781260"/>
<dbReference type="RefSeq" id="XP_016457426.2">
    <property type="nucleotide sequence ID" value="XM_016601940.2"/>
</dbReference>
<evidence type="ECO:0000256" key="1">
    <source>
        <dbReference type="PROSITE-ProRule" id="PRU00325"/>
    </source>
</evidence>
<accession>A0A1S3YYK6</accession>
<dbReference type="RefSeq" id="XP_016457426.1">
    <property type="nucleotide sequence ID" value="XM_016601940.1"/>
</dbReference>
<sequence>MAKAYTQAEFDSLIEKMEKVVPSTEYLHTVNGGGRHYTICLLERKCVCGRFKVDELPCPHAWDVLKSKFLMPENYCSNYYKLNFVVMTYDVPEIPLLDRNNWNIPAHVAEEVVLLPKWKRPPGRPKKKRDKPFSELLQPKNQHSCSISTFIVAKVHLQQHLQLTLINLKHTVADFQ</sequence>
<gene>
    <name evidence="3" type="primary">LOC107781260</name>
</gene>